<keyword evidence="3" id="KW-1185">Reference proteome</keyword>
<dbReference type="CDD" id="cd00063">
    <property type="entry name" value="FN3"/>
    <property type="match status" value="1"/>
</dbReference>
<evidence type="ECO:0000313" key="3">
    <source>
        <dbReference type="Proteomes" id="UP000253426"/>
    </source>
</evidence>
<sequence>MEWTLLVLLVPFIIVPVVLLWGYAGCSFEARGYFPSIPADVTVTEVGPGFVALTWTHEAVAGVTFEVDVFKEQETVPVTLMSDVTSARAERLLPSTLYRFQVRALYGGFDTDPSSEVSATTLPPVRCFTSSLSMDQTLVEGFCLAQRLEPAVLAAGGFHVFITVRGPNSGSLVLDRVYISQPAAVGNPYDSAGDLTMVATAVSVPQGMSLPLPVVQYTLDPSRPLLVIFDINSTQGTVRNQSFVPASQATCFVKGATAEAAVADRIPNAANPGAQPYVVSDTIYLIETIDVA</sequence>
<organism evidence="2 3">
    <name type="scientific">Roseimicrobium gellanilyticum</name>
    <dbReference type="NCBI Taxonomy" id="748857"/>
    <lineage>
        <taxon>Bacteria</taxon>
        <taxon>Pseudomonadati</taxon>
        <taxon>Verrucomicrobiota</taxon>
        <taxon>Verrucomicrobiia</taxon>
        <taxon>Verrucomicrobiales</taxon>
        <taxon>Verrucomicrobiaceae</taxon>
        <taxon>Roseimicrobium</taxon>
    </lineage>
</organism>
<dbReference type="InterPro" id="IPR036116">
    <property type="entry name" value="FN3_sf"/>
</dbReference>
<dbReference type="Gene3D" id="2.60.40.10">
    <property type="entry name" value="Immunoglobulins"/>
    <property type="match status" value="1"/>
</dbReference>
<proteinExistence type="predicted"/>
<feature type="domain" description="Fibronectin type-III" evidence="1">
    <location>
        <begin position="37"/>
        <end position="124"/>
    </location>
</feature>
<dbReference type="InterPro" id="IPR013783">
    <property type="entry name" value="Ig-like_fold"/>
</dbReference>
<evidence type="ECO:0000259" key="1">
    <source>
        <dbReference type="PROSITE" id="PS50853"/>
    </source>
</evidence>
<accession>A0A366HPF3</accession>
<dbReference type="SUPFAM" id="SSF49265">
    <property type="entry name" value="Fibronectin type III"/>
    <property type="match status" value="1"/>
</dbReference>
<comment type="caution">
    <text evidence="2">The sequence shown here is derived from an EMBL/GenBank/DDBJ whole genome shotgun (WGS) entry which is preliminary data.</text>
</comment>
<dbReference type="PROSITE" id="PS50853">
    <property type="entry name" value="FN3"/>
    <property type="match status" value="1"/>
</dbReference>
<dbReference type="AlphaFoldDB" id="A0A366HPF3"/>
<protein>
    <submittedName>
        <fullName evidence="2">Fibronectin type III domain protein</fullName>
    </submittedName>
</protein>
<evidence type="ECO:0000313" key="2">
    <source>
        <dbReference type="EMBL" id="RBP45375.1"/>
    </source>
</evidence>
<dbReference type="EMBL" id="QNRR01000003">
    <property type="protein sequence ID" value="RBP45375.1"/>
    <property type="molecule type" value="Genomic_DNA"/>
</dbReference>
<reference evidence="2 3" key="1">
    <citation type="submission" date="2018-06" db="EMBL/GenBank/DDBJ databases">
        <title>Genomic Encyclopedia of Type Strains, Phase IV (KMG-IV): sequencing the most valuable type-strain genomes for metagenomic binning, comparative biology and taxonomic classification.</title>
        <authorList>
            <person name="Goeker M."/>
        </authorList>
    </citation>
    <scope>NUCLEOTIDE SEQUENCE [LARGE SCALE GENOMIC DNA]</scope>
    <source>
        <strain evidence="2 3">DSM 25532</strain>
    </source>
</reference>
<dbReference type="Pfam" id="PF00041">
    <property type="entry name" value="fn3"/>
    <property type="match status" value="1"/>
</dbReference>
<dbReference type="Proteomes" id="UP000253426">
    <property type="component" value="Unassembled WGS sequence"/>
</dbReference>
<dbReference type="SMART" id="SM00060">
    <property type="entry name" value="FN3"/>
    <property type="match status" value="1"/>
</dbReference>
<gene>
    <name evidence="2" type="ORF">DES53_103373</name>
</gene>
<name>A0A366HPF3_9BACT</name>
<dbReference type="RefSeq" id="WP_170157047.1">
    <property type="nucleotide sequence ID" value="NZ_QNRR01000003.1"/>
</dbReference>
<dbReference type="InterPro" id="IPR003961">
    <property type="entry name" value="FN3_dom"/>
</dbReference>